<organism evidence="1 2">
    <name type="scientific">Plectus sambesii</name>
    <dbReference type="NCBI Taxonomy" id="2011161"/>
    <lineage>
        <taxon>Eukaryota</taxon>
        <taxon>Metazoa</taxon>
        <taxon>Ecdysozoa</taxon>
        <taxon>Nematoda</taxon>
        <taxon>Chromadorea</taxon>
        <taxon>Plectida</taxon>
        <taxon>Plectina</taxon>
        <taxon>Plectoidea</taxon>
        <taxon>Plectidae</taxon>
        <taxon>Plectus</taxon>
    </lineage>
</organism>
<accession>A0A914XVH2</accession>
<name>A0A914XVH2_9BILA</name>
<proteinExistence type="predicted"/>
<dbReference type="Proteomes" id="UP000887566">
    <property type="component" value="Unplaced"/>
</dbReference>
<reference evidence="2" key="1">
    <citation type="submission" date="2022-11" db="UniProtKB">
        <authorList>
            <consortium name="WormBaseParasite"/>
        </authorList>
    </citation>
    <scope>IDENTIFICATION</scope>
</reference>
<evidence type="ECO:0000313" key="2">
    <source>
        <dbReference type="WBParaSite" id="PSAMB.scaffold989size37585.g10135.t1"/>
    </source>
</evidence>
<evidence type="ECO:0000313" key="1">
    <source>
        <dbReference type="Proteomes" id="UP000887566"/>
    </source>
</evidence>
<keyword evidence="1" id="KW-1185">Reference proteome</keyword>
<dbReference type="WBParaSite" id="PSAMB.scaffold989size37585.g10135.t1">
    <property type="protein sequence ID" value="PSAMB.scaffold989size37585.g10135.t1"/>
    <property type="gene ID" value="PSAMB.scaffold989size37585.g10135"/>
</dbReference>
<protein>
    <submittedName>
        <fullName evidence="2">Uncharacterized protein</fullName>
    </submittedName>
</protein>
<sequence>MGKFAPIAKDLADIPLCLKDAVVRGFDGALNIKDRHRSLQLTVLNNTPYTLRYSGVYFDSGTSYNDPCAVILPGKGCTSFVASKQGAILTGVTGGTKYKIVGSNNLALYIGFCNPAFGSFKHYAAVKHDGYSANLGYDRCEDDNMKHFDANGFVLTVEKTESQEAQRQFIYKISI</sequence>
<dbReference type="Gene3D" id="2.60.270.50">
    <property type="match status" value="1"/>
</dbReference>
<dbReference type="AlphaFoldDB" id="A0A914XVH2"/>